<dbReference type="PANTHER" id="PTHR34219">
    <property type="entry name" value="IRON-REGULATED INNER MEMBRANE PROTEIN-RELATED"/>
    <property type="match status" value="1"/>
</dbReference>
<dbReference type="AlphaFoldDB" id="A0A5D4XL02"/>
<evidence type="ECO:0000256" key="1">
    <source>
        <dbReference type="SAM" id="Phobius"/>
    </source>
</evidence>
<organism evidence="2 3">
    <name type="scientific">Luteimonas viscosa</name>
    <dbReference type="NCBI Taxonomy" id="1132694"/>
    <lineage>
        <taxon>Bacteria</taxon>
        <taxon>Pseudomonadati</taxon>
        <taxon>Pseudomonadota</taxon>
        <taxon>Gammaproteobacteria</taxon>
        <taxon>Lysobacterales</taxon>
        <taxon>Lysobacteraceae</taxon>
        <taxon>Luteimonas</taxon>
    </lineage>
</organism>
<reference evidence="2 3" key="1">
    <citation type="submission" date="2019-08" db="EMBL/GenBank/DDBJ databases">
        <title>Luteimonas viscosus sp. nov., isolated from soil of a sunflower field.</title>
        <authorList>
            <person name="Jianli Z."/>
            <person name="Ying Z."/>
        </authorList>
    </citation>
    <scope>NUCLEOTIDE SEQUENCE [LARGE SCALE GENOMIC DNA]</scope>
    <source>
        <strain evidence="2 3">XBU10</strain>
    </source>
</reference>
<keyword evidence="1" id="KW-0812">Transmembrane</keyword>
<dbReference type="EMBL" id="VTFT01000002">
    <property type="protein sequence ID" value="TYT23552.1"/>
    <property type="molecule type" value="Genomic_DNA"/>
</dbReference>
<name>A0A5D4XL02_9GAMM</name>
<accession>A0A5D4XL02</accession>
<feature type="transmembrane region" description="Helical" evidence="1">
    <location>
        <begin position="439"/>
        <end position="460"/>
    </location>
</feature>
<feature type="transmembrane region" description="Helical" evidence="1">
    <location>
        <begin position="335"/>
        <end position="356"/>
    </location>
</feature>
<keyword evidence="3" id="KW-1185">Reference proteome</keyword>
<feature type="transmembrane region" description="Helical" evidence="1">
    <location>
        <begin position="408"/>
        <end position="427"/>
    </location>
</feature>
<comment type="caution">
    <text evidence="2">The sequence shown here is derived from an EMBL/GenBank/DDBJ whole genome shotgun (WGS) entry which is preliminary data.</text>
</comment>
<feature type="transmembrane region" description="Helical" evidence="1">
    <location>
        <begin position="377"/>
        <end position="396"/>
    </location>
</feature>
<sequence>MPMKNSLRQAMAWLHTWSGLLAGWLLFVIFVGGTIACFDRELDDWARPSLHDLSGPQPTRFDAAFARVREQAPDAHVWWAHVSGERKRGMEAFWFNDDGSEGHVLLDPRDGGEIAASGPGQFFFELHYDLHAGLWGMYLVGFTGMLMMVALVAGVITHKKIFRDFFMLRWRGGGQRGWLDGHNLAGVLGLPFHLMIAYTGVAIFAASYIFGGTQAAYGGDVEKFYEEAGGFYERPELGRPLESLHSVDALVADAQRRMGVPVDWASIHHPADASALISFGTEHSRRVAWDMQQVHYDAATGAFVHQSAPATAGYDTYAFLGGLHMAQFGGAPLRWLYFVLGLAGCVMLATGMQVWVRKREQRVAAAGVLSGYGLVRALNVGVVAGMPFACATMLVANRVLPATLADRAGAEVTAFCAAWITVAAWGAVRERAGRGWRDLFAATALAMAAIPLANFATAPQSHLFATIARGEWALAAVDLVAIGFALAFGALAWQAQRTPRRALSPAKATPVAGGGMATPGGA</sequence>
<evidence type="ECO:0000313" key="2">
    <source>
        <dbReference type="EMBL" id="TYT23552.1"/>
    </source>
</evidence>
<keyword evidence="1" id="KW-0472">Membrane</keyword>
<keyword evidence="1" id="KW-1133">Transmembrane helix</keyword>
<evidence type="ECO:0000313" key="3">
    <source>
        <dbReference type="Proteomes" id="UP000324973"/>
    </source>
</evidence>
<dbReference type="Proteomes" id="UP000324973">
    <property type="component" value="Unassembled WGS sequence"/>
</dbReference>
<feature type="transmembrane region" description="Helical" evidence="1">
    <location>
        <begin position="135"/>
        <end position="157"/>
    </location>
</feature>
<feature type="transmembrane region" description="Helical" evidence="1">
    <location>
        <begin position="472"/>
        <end position="493"/>
    </location>
</feature>
<dbReference type="PANTHER" id="PTHR34219:SF4">
    <property type="entry name" value="PEPSY DOMAIN-CONTAINING PROTEIN"/>
    <property type="match status" value="1"/>
</dbReference>
<protein>
    <submittedName>
        <fullName evidence="2">PepSY domain-containing protein</fullName>
    </submittedName>
</protein>
<dbReference type="OrthoDB" id="9776609at2"/>
<dbReference type="Pfam" id="PF03929">
    <property type="entry name" value="PepSY_TM"/>
    <property type="match status" value="1"/>
</dbReference>
<dbReference type="InterPro" id="IPR005625">
    <property type="entry name" value="PepSY-ass_TM"/>
</dbReference>
<proteinExistence type="predicted"/>
<feature type="transmembrane region" description="Helical" evidence="1">
    <location>
        <begin position="184"/>
        <end position="210"/>
    </location>
</feature>
<gene>
    <name evidence="2" type="ORF">FZO89_14960</name>
</gene>